<evidence type="ECO:0000313" key="8">
    <source>
        <dbReference type="Proteomes" id="UP000509301"/>
    </source>
</evidence>
<dbReference type="Gene3D" id="3.40.50.10240">
    <property type="entry name" value="Thiamin pyrophosphokinase, catalytic domain"/>
    <property type="match status" value="1"/>
</dbReference>
<dbReference type="RefSeq" id="WP_246263793.1">
    <property type="nucleotide sequence ID" value="NZ_CP049074.1"/>
</dbReference>
<dbReference type="GO" id="GO:0003848">
    <property type="term" value="F:2-amino-4-hydroxy-6-hydroxymethyldihydropteridine diphosphokinase activity"/>
    <property type="evidence" value="ECO:0007669"/>
    <property type="project" value="UniProtKB-UniRule"/>
</dbReference>
<keyword evidence="1 5" id="KW-0808">Transferase</keyword>
<dbReference type="InterPro" id="IPR027510">
    <property type="entry name" value="HMPDK_MptE"/>
</dbReference>
<name>A0A6N0NZP4_9CREN</name>
<organism evidence="7 8">
    <name type="scientific">Metallosphaera tengchongensis</name>
    <dbReference type="NCBI Taxonomy" id="1532350"/>
    <lineage>
        <taxon>Archaea</taxon>
        <taxon>Thermoproteota</taxon>
        <taxon>Thermoprotei</taxon>
        <taxon>Sulfolobales</taxon>
        <taxon>Sulfolobaceae</taxon>
        <taxon>Metallosphaera</taxon>
    </lineage>
</organism>
<evidence type="ECO:0000256" key="2">
    <source>
        <dbReference type="ARBA" id="ARBA00022741"/>
    </source>
</evidence>
<dbReference type="InterPro" id="IPR036759">
    <property type="entry name" value="TPK_catalytic_sf"/>
</dbReference>
<comment type="cofactor">
    <cofactor evidence="5">
        <name>Mg(2+)</name>
        <dbReference type="ChEBI" id="CHEBI:18420"/>
    </cofactor>
</comment>
<evidence type="ECO:0000256" key="4">
    <source>
        <dbReference type="ARBA" id="ARBA00022840"/>
    </source>
</evidence>
<dbReference type="GO" id="GO:0009229">
    <property type="term" value="P:thiamine diphosphate biosynthetic process"/>
    <property type="evidence" value="ECO:0007669"/>
    <property type="project" value="InterPro"/>
</dbReference>
<evidence type="ECO:0000313" key="7">
    <source>
        <dbReference type="EMBL" id="QKR00540.1"/>
    </source>
</evidence>
<comment type="catalytic activity">
    <reaction evidence="5">
        <text>6-hydroxymethyl-7,8-dihydropterin + ATP = (7,8-dihydropterin-6-yl)methyl diphosphate + AMP + H(+)</text>
        <dbReference type="Rhea" id="RHEA:11412"/>
        <dbReference type="ChEBI" id="CHEBI:15378"/>
        <dbReference type="ChEBI" id="CHEBI:30616"/>
        <dbReference type="ChEBI" id="CHEBI:44841"/>
        <dbReference type="ChEBI" id="CHEBI:72950"/>
        <dbReference type="ChEBI" id="CHEBI:456215"/>
        <dbReference type="EC" id="2.7.6.3"/>
    </reaction>
</comment>
<feature type="domain" description="6-hydroxymethylpterin diphosphokinase MptE-like" evidence="6">
    <location>
        <begin position="22"/>
        <end position="161"/>
    </location>
</feature>
<evidence type="ECO:0000256" key="5">
    <source>
        <dbReference type="HAMAP-Rule" id="MF_02131"/>
    </source>
</evidence>
<dbReference type="KEGG" id="mten:GWK48_09260"/>
<dbReference type="InterPro" id="IPR002826">
    <property type="entry name" value="MptE-like"/>
</dbReference>
<comment type="similarity">
    <text evidence="5">Belongs to the archaeal 6-HMPDK family.</text>
</comment>
<proteinExistence type="inferred from homology"/>
<dbReference type="GO" id="GO:0000287">
    <property type="term" value="F:magnesium ion binding"/>
    <property type="evidence" value="ECO:0007669"/>
    <property type="project" value="UniProtKB-UniRule"/>
</dbReference>
<dbReference type="SUPFAM" id="SSF63999">
    <property type="entry name" value="Thiamin pyrophosphokinase, catalytic domain"/>
    <property type="match status" value="1"/>
</dbReference>
<evidence type="ECO:0000256" key="3">
    <source>
        <dbReference type="ARBA" id="ARBA00022777"/>
    </source>
</evidence>
<dbReference type="AlphaFoldDB" id="A0A6N0NZP4"/>
<sequence length="202" mass="22742">MIRREFGFSEREDYRSALVLNMIIREDFEDLLRSKIMGREVAVVGAGPSLNALKDVEEDVIVAADGATNYLVSRGIIPDVVVTDLDGIETYPDSIYVVHAHGDNISKMWKLSYMGIVLGTSQVFPFGRLKLYGGFTDGDRAVVMAMTLGAKRITTYAMDLDSDKIGMYSKPFYKNDVPMNYVKRKKLNVAKEILHTLFRKDL</sequence>
<reference evidence="7 8" key="1">
    <citation type="submission" date="2020-02" db="EMBL/GenBank/DDBJ databases">
        <title>Comparative genome analysis reveals the metabolism and evolution of the thermophilic archaeal genus Metallosphaera.</title>
        <authorList>
            <person name="Jiang C."/>
        </authorList>
    </citation>
    <scope>NUCLEOTIDE SEQUENCE [LARGE SCALE GENOMIC DNA]</scope>
    <source>
        <strain evidence="7 8">Ric-A</strain>
    </source>
</reference>
<dbReference type="GO" id="GO:0004788">
    <property type="term" value="F:thiamine diphosphokinase activity"/>
    <property type="evidence" value="ECO:0007669"/>
    <property type="project" value="InterPro"/>
</dbReference>
<dbReference type="GO" id="GO:0016301">
    <property type="term" value="F:kinase activity"/>
    <property type="evidence" value="ECO:0007669"/>
    <property type="project" value="UniProtKB-KW"/>
</dbReference>
<comment type="function">
    <text evidence="5">Catalyzes the transfer of diphosphate from ATP to 6-hydroxymethyl-7,8-dihydropterin (6-HMD), leading to 6-hydroxymethyl-7,8-dihydropterin diphosphate (6-HMDP).</text>
</comment>
<keyword evidence="2 5" id="KW-0547">Nucleotide-binding</keyword>
<keyword evidence="8" id="KW-1185">Reference proteome</keyword>
<keyword evidence="3 5" id="KW-0418">Kinase</keyword>
<dbReference type="HAMAP" id="MF_02131">
    <property type="entry name" value="HMPDK_arch"/>
    <property type="match status" value="1"/>
</dbReference>
<accession>A0A6N0NZP4</accession>
<dbReference type="PANTHER" id="PTHR39648:SF1">
    <property type="entry name" value="6-HYDROXYMETHYL-7,8-DIHYDROPTERIN PYROPHOSPHOKINASE"/>
    <property type="match status" value="1"/>
</dbReference>
<dbReference type="Pfam" id="PF01973">
    <property type="entry name" value="MptE-like"/>
    <property type="match status" value="1"/>
</dbReference>
<keyword evidence="5" id="KW-0460">Magnesium</keyword>
<evidence type="ECO:0000259" key="6">
    <source>
        <dbReference type="Pfam" id="PF01973"/>
    </source>
</evidence>
<evidence type="ECO:0000256" key="1">
    <source>
        <dbReference type="ARBA" id="ARBA00022679"/>
    </source>
</evidence>
<dbReference type="GeneID" id="55642130"/>
<dbReference type="EMBL" id="CP049074">
    <property type="protein sequence ID" value="QKR00540.1"/>
    <property type="molecule type" value="Genomic_DNA"/>
</dbReference>
<keyword evidence="4 5" id="KW-0067">ATP-binding</keyword>
<dbReference type="GO" id="GO:0005524">
    <property type="term" value="F:ATP binding"/>
    <property type="evidence" value="ECO:0007669"/>
    <property type="project" value="UniProtKB-UniRule"/>
</dbReference>
<dbReference type="EC" id="2.7.6.3" evidence="5"/>
<dbReference type="PANTHER" id="PTHR39648">
    <property type="entry name" value="6-HYDROXYMETHYL-7,8-DIHYDROPTERIN PYROPHOSPHOKINASE"/>
    <property type="match status" value="1"/>
</dbReference>
<dbReference type="Proteomes" id="UP000509301">
    <property type="component" value="Chromosome"/>
</dbReference>
<protein>
    <recommendedName>
        <fullName evidence="5">6-hydroxymethyl-7,8-dihydropterin pyrophosphokinase</fullName>
        <shortName evidence="5">HPPK</shortName>
        <ecNumber evidence="5">2.7.6.3</ecNumber>
    </recommendedName>
    <alternativeName>
        <fullName evidence="5">2-amino-4-hydroxy-6-hydroxymethyldihydropteridine pyrophosphokinase</fullName>
    </alternativeName>
    <alternativeName>
        <fullName evidence="5">6-hydroxymethyl-7,8-dihydropterin diphosphokinase</fullName>
        <shortName evidence="5">6-HMPDK</shortName>
    </alternativeName>
    <alternativeName>
        <fullName evidence="5">7,8-dihydro-6-hydroxymethylpterin diphosphokinase</fullName>
    </alternativeName>
    <alternativeName>
        <fullName evidence="5">7,8-dihydro-6-hydroxymethylpterin pyrophosphokinase</fullName>
        <shortName evidence="5">PPPK</shortName>
    </alternativeName>
</protein>
<gene>
    <name evidence="5" type="primary">mptE</name>
    <name evidence="7" type="ORF">GWK48_09260</name>
</gene>